<sequence length="623" mass="72201">MLSRTSHAEVPGVFPTKLSTHFGDTVSVRTSRTWWLESMQFMNVLHWFQLQRTKDDLGGYLCLSNHSAESAIRKRVSSCIFRTLVMIHVTSLMSPRRIPHPRLSTIVGQSRENAAQMDELKDLLTAREKQVTELRQKTNHLTEELHQFKEADRESENAIMALEIARSREKTTQARVETLESQLQDARLQIIRLEEKAFKEDGRQKKAAVEQNKKFKQTIANIFAQGGWTCSTNDENILETARQLIAKFQLKSANCSRLESQNTTLRSRIEELERCVTESEKRIAKLNHENALQRERLNKTDVHTHVCGELTSMNEQFKEYLQRLAHSMSIEPLITSPMELYELEDFLLERVKRAPASSQQDIDGVSRLQQRIQRLQDQLASKDVQLQMWRQKATKSEEEVNSARKSETEALEKQSLAEQRALKAHRSETEVNKLREEILHLKADLKDSTDMQIRLEKEVMRATAMEDTVQRLEDIRQRQANKIGELVAILETQQAATARKILQRDEKQSTLTEEMQEHYKLVEELRKENVDLHNFQNVVGRLVGLRAENLPTPNHDIIQRLENVLRFVSFDEKGRRRPSPSSVRSVRYVSPKGFESARKSRLIYVLLKVENHVAVYPFIGTLP</sequence>
<accession>A0A183SXI8</accession>
<evidence type="ECO:0000313" key="4">
    <source>
        <dbReference type="WBParaSite" id="SSLN_0000927701-mRNA-1"/>
    </source>
</evidence>
<dbReference type="PANTHER" id="PTHR18863:SF6">
    <property type="entry name" value="COILED-COIL DOMAIN-CONTAINING PROTEIN 170"/>
    <property type="match status" value="1"/>
</dbReference>
<evidence type="ECO:0000256" key="1">
    <source>
        <dbReference type="SAM" id="Coils"/>
    </source>
</evidence>
<organism evidence="4">
    <name type="scientific">Schistocephalus solidus</name>
    <name type="common">Tapeworm</name>
    <dbReference type="NCBI Taxonomy" id="70667"/>
    <lineage>
        <taxon>Eukaryota</taxon>
        <taxon>Metazoa</taxon>
        <taxon>Spiralia</taxon>
        <taxon>Lophotrochozoa</taxon>
        <taxon>Platyhelminthes</taxon>
        <taxon>Cestoda</taxon>
        <taxon>Eucestoda</taxon>
        <taxon>Diphyllobothriidea</taxon>
        <taxon>Diphyllobothriidae</taxon>
        <taxon>Schistocephalus</taxon>
    </lineage>
</organism>
<dbReference type="PANTHER" id="PTHR18863">
    <property type="entry name" value="TSEC-2-RELATED"/>
    <property type="match status" value="1"/>
</dbReference>
<keyword evidence="1" id="KW-0175">Coiled coil</keyword>
<dbReference type="STRING" id="70667.A0A183SXI8"/>
<name>A0A183SXI8_SCHSO</name>
<feature type="coiled-coil region" evidence="1">
    <location>
        <begin position="365"/>
        <end position="482"/>
    </location>
</feature>
<gene>
    <name evidence="2" type="ORF">SSLN_LOCUS8936</name>
</gene>
<reference evidence="2 3" key="2">
    <citation type="submission" date="2018-11" db="EMBL/GenBank/DDBJ databases">
        <authorList>
            <consortium name="Pathogen Informatics"/>
        </authorList>
    </citation>
    <scope>NUCLEOTIDE SEQUENCE [LARGE SCALE GENOMIC DNA]</scope>
    <source>
        <strain evidence="2 3">NST_G2</strain>
    </source>
</reference>
<dbReference type="WBParaSite" id="SSLN_0000927701-mRNA-1">
    <property type="protein sequence ID" value="SSLN_0000927701-mRNA-1"/>
    <property type="gene ID" value="SSLN_0000927701"/>
</dbReference>
<dbReference type="InterPro" id="IPR039139">
    <property type="entry name" value="CCDC170-like"/>
</dbReference>
<feature type="coiled-coil region" evidence="1">
    <location>
        <begin position="255"/>
        <end position="296"/>
    </location>
</feature>
<keyword evidence="3" id="KW-1185">Reference proteome</keyword>
<dbReference type="OrthoDB" id="5832575at2759"/>
<protein>
    <submittedName>
        <fullName evidence="4">Coiled-coil domain-containing protein 170</fullName>
    </submittedName>
</protein>
<feature type="coiled-coil region" evidence="1">
    <location>
        <begin position="117"/>
        <end position="196"/>
    </location>
</feature>
<dbReference type="AlphaFoldDB" id="A0A183SXI8"/>
<proteinExistence type="predicted"/>
<evidence type="ECO:0000313" key="3">
    <source>
        <dbReference type="Proteomes" id="UP000275846"/>
    </source>
</evidence>
<dbReference type="Proteomes" id="UP000275846">
    <property type="component" value="Unassembled WGS sequence"/>
</dbReference>
<reference evidence="4" key="1">
    <citation type="submission" date="2016-06" db="UniProtKB">
        <authorList>
            <consortium name="WormBaseParasite"/>
        </authorList>
    </citation>
    <scope>IDENTIFICATION</scope>
</reference>
<evidence type="ECO:0000313" key="2">
    <source>
        <dbReference type="EMBL" id="VDL95321.1"/>
    </source>
</evidence>
<dbReference type="EMBL" id="UYSU01034938">
    <property type="protein sequence ID" value="VDL95321.1"/>
    <property type="molecule type" value="Genomic_DNA"/>
</dbReference>